<proteinExistence type="predicted"/>
<evidence type="ECO:0000313" key="3">
    <source>
        <dbReference type="EMBL" id="AQQ16265.1"/>
    </source>
</evidence>
<evidence type="ECO:0000259" key="2">
    <source>
        <dbReference type="Pfam" id="PF00857"/>
    </source>
</evidence>
<dbReference type="InterPro" id="IPR000868">
    <property type="entry name" value="Isochorismatase-like_dom"/>
</dbReference>
<accession>A0A1Q2HZH4</accession>
<dbReference type="InterPro" id="IPR050272">
    <property type="entry name" value="Isochorismatase-like_hydrls"/>
</dbReference>
<name>A0A1Q2HZH4_9CORY</name>
<gene>
    <name evidence="3" type="primary">yecD</name>
    <name evidence="3" type="ORF">CGLAU_11670</name>
</gene>
<reference evidence="3 4" key="1">
    <citation type="submission" date="2016-12" db="EMBL/GenBank/DDBJ databases">
        <authorList>
            <person name="Song W.-J."/>
            <person name="Kurnit D.M."/>
        </authorList>
    </citation>
    <scope>NUCLEOTIDE SEQUENCE [LARGE SCALE GENOMIC DNA]</scope>
    <source>
        <strain evidence="3 4">DSM 30827</strain>
    </source>
</reference>
<dbReference type="CDD" id="cd00431">
    <property type="entry name" value="cysteine_hydrolases"/>
    <property type="match status" value="1"/>
</dbReference>
<dbReference type="OrthoDB" id="9814140at2"/>
<organism evidence="3 4">
    <name type="scientific">Corynebacterium glaucum</name>
    <dbReference type="NCBI Taxonomy" id="187491"/>
    <lineage>
        <taxon>Bacteria</taxon>
        <taxon>Bacillati</taxon>
        <taxon>Actinomycetota</taxon>
        <taxon>Actinomycetes</taxon>
        <taxon>Mycobacteriales</taxon>
        <taxon>Corynebacteriaceae</taxon>
        <taxon>Corynebacterium</taxon>
    </lineage>
</organism>
<dbReference type="Pfam" id="PF00857">
    <property type="entry name" value="Isochorismatase"/>
    <property type="match status" value="1"/>
</dbReference>
<protein>
    <submittedName>
        <fullName evidence="3">Isochorismatase family protein YecD</fullName>
        <ecNumber evidence="3">3.-.-.-</ecNumber>
    </submittedName>
</protein>
<dbReference type="PANTHER" id="PTHR43540:SF15">
    <property type="entry name" value="BLR5631 PROTEIN"/>
    <property type="match status" value="1"/>
</dbReference>
<dbReference type="GO" id="GO:0016787">
    <property type="term" value="F:hydrolase activity"/>
    <property type="evidence" value="ECO:0007669"/>
    <property type="project" value="UniProtKB-KW"/>
</dbReference>
<sequence length="161" mass="16882">MSSCLVVIDAQDWILDLAGGPLSRAELISAIARRVAQFRAGNVPIIWVRFLRQDGSDGGPDGAAQIADGCGLIDGDVVTDKFGVDAFAGTELDSVLQAMRIDELELVGFSTAHAIIETAVTGADLGYRISVLADACSAPTAQMHVDALQQLKRVCGIIVEA</sequence>
<feature type="domain" description="Isochorismatase-like" evidence="2">
    <location>
        <begin position="3"/>
        <end position="159"/>
    </location>
</feature>
<dbReference type="EMBL" id="CP019688">
    <property type="protein sequence ID" value="AQQ16265.1"/>
    <property type="molecule type" value="Genomic_DNA"/>
</dbReference>
<dbReference type="EC" id="3.-.-.-" evidence="3"/>
<keyword evidence="4" id="KW-1185">Reference proteome</keyword>
<dbReference type="SUPFAM" id="SSF52499">
    <property type="entry name" value="Isochorismatase-like hydrolases"/>
    <property type="match status" value="1"/>
</dbReference>
<dbReference type="KEGG" id="cgv:CGLAU_11670"/>
<dbReference type="Gene3D" id="3.40.50.850">
    <property type="entry name" value="Isochorismatase-like"/>
    <property type="match status" value="1"/>
</dbReference>
<dbReference type="InterPro" id="IPR036380">
    <property type="entry name" value="Isochorismatase-like_sf"/>
</dbReference>
<dbReference type="Proteomes" id="UP000217209">
    <property type="component" value="Chromosome"/>
</dbReference>
<evidence type="ECO:0000313" key="4">
    <source>
        <dbReference type="Proteomes" id="UP000217209"/>
    </source>
</evidence>
<dbReference type="RefSeq" id="WP_095660839.1">
    <property type="nucleotide sequence ID" value="NZ_CALTZW010000003.1"/>
</dbReference>
<evidence type="ECO:0000256" key="1">
    <source>
        <dbReference type="ARBA" id="ARBA00022801"/>
    </source>
</evidence>
<dbReference type="PANTHER" id="PTHR43540">
    <property type="entry name" value="PEROXYUREIDOACRYLATE/UREIDOACRYLATE AMIDOHYDROLASE-RELATED"/>
    <property type="match status" value="1"/>
</dbReference>
<dbReference type="AlphaFoldDB" id="A0A1Q2HZH4"/>
<keyword evidence="1 3" id="KW-0378">Hydrolase</keyword>